<evidence type="ECO:0000256" key="1">
    <source>
        <dbReference type="ARBA" id="ARBA00000085"/>
    </source>
</evidence>
<feature type="transmembrane region" description="Helical" evidence="10">
    <location>
        <begin position="286"/>
        <end position="303"/>
    </location>
</feature>
<dbReference type="Gene3D" id="3.30.565.10">
    <property type="entry name" value="Histidine kinase-like ATPase, C-terminal domain"/>
    <property type="match status" value="1"/>
</dbReference>
<feature type="transmembrane region" description="Helical" evidence="10">
    <location>
        <begin position="192"/>
        <end position="214"/>
    </location>
</feature>
<evidence type="ECO:0000259" key="11">
    <source>
        <dbReference type="PROSITE" id="PS50109"/>
    </source>
</evidence>
<name>A0ABW2KYA1_9PROT</name>
<dbReference type="InterPro" id="IPR024041">
    <property type="entry name" value="NH4_transpt_AmtB-like_dom"/>
</dbReference>
<dbReference type="InterPro" id="IPR005467">
    <property type="entry name" value="His_kinase_dom"/>
</dbReference>
<dbReference type="InterPro" id="IPR001905">
    <property type="entry name" value="Ammonium_transpt"/>
</dbReference>
<organism evidence="12 13">
    <name type="scientific">Rhodocista pekingensis</name>
    <dbReference type="NCBI Taxonomy" id="201185"/>
    <lineage>
        <taxon>Bacteria</taxon>
        <taxon>Pseudomonadati</taxon>
        <taxon>Pseudomonadota</taxon>
        <taxon>Alphaproteobacteria</taxon>
        <taxon>Rhodospirillales</taxon>
        <taxon>Azospirillaceae</taxon>
        <taxon>Rhodocista</taxon>
    </lineage>
</organism>
<evidence type="ECO:0000256" key="2">
    <source>
        <dbReference type="ARBA" id="ARBA00004141"/>
    </source>
</evidence>
<dbReference type="SMART" id="SM00387">
    <property type="entry name" value="HATPase_c"/>
    <property type="match status" value="1"/>
</dbReference>
<protein>
    <recommendedName>
        <fullName evidence="10">Ammonium transporter</fullName>
    </recommendedName>
</protein>
<proteinExistence type="inferred from homology"/>
<dbReference type="SUPFAM" id="SSF111352">
    <property type="entry name" value="Ammonium transporter"/>
    <property type="match status" value="1"/>
</dbReference>
<dbReference type="Gene3D" id="1.10.3430.10">
    <property type="entry name" value="Ammonium transporter AmtB like domains"/>
    <property type="match status" value="1"/>
</dbReference>
<sequence>MELGGVASVWVLSATALVFVMQVGFCFLEVGFVRAKNSVNVAIKNVMDFCVAGFLFWVFGYGIMFGESFAGLIGTSGFMPDQGGSDDLLFVLFQLMFCGTATTIVSGAVAERMGYSSYVAVSALLSGLVYPVFGHWAWGGMAGDGPTGWLARLGFIDFAGSTVVHSVGGWMSLAAILVIGPRRGRFGPRSGAMTGHNLSMAAGGTLLLWLGWIGFNGGSALGDLEIVPAVILHTMIAACAGGLAGHFLSLALHRRARVEHLLNGVLGGLVAITACCHVVNGQSAVLVGAVGGGLALLGEKLLLRLGIDDAVGAVPVHLFAGIWGTLAVALLGDPQHWGTGHDLSDQLAVQALGVAACGVYAFGVGILALALADRLYPLRISEAQEETGLNVAEHEAHSPMLDLIREMERQRMEGRFDRPVPVEPESDVEPIATAYNRVIDRVGETMRRQDRLLQELSSAKLEAEASNQAKSRFLASMSHELRTPLNAVIGFSQLIAEKAYGPVSDQYAEYARDINESGHHLLTLVNDVLDYSRIEAGKAALNEQRVDLGRVVPLVQRMMQATADAAGVGLACDMPRPLPLLLADERAIRQILINLASNAIKFTRSGGSVTLSAAVEPDRRILLSVVDTGIGMDPAAVPRALEPFSQLHGDLSRSHAGAGLGLSLVKALAQLHGATLVIRTAPEQGTAVHIRFPAERTLMPPP</sequence>
<comment type="subcellular location">
    <subcellularLocation>
        <location evidence="10">Cell membrane</location>
        <topology evidence="10">Multi-pass membrane protein</topology>
    </subcellularLocation>
    <subcellularLocation>
        <location evidence="2">Membrane</location>
        <topology evidence="2">Multi-pass membrane protein</topology>
    </subcellularLocation>
</comment>
<dbReference type="SUPFAM" id="SSF55874">
    <property type="entry name" value="ATPase domain of HSP90 chaperone/DNA topoisomerase II/histidine kinase"/>
    <property type="match status" value="1"/>
</dbReference>
<dbReference type="InterPro" id="IPR003661">
    <property type="entry name" value="HisK_dim/P_dom"/>
</dbReference>
<feature type="transmembrane region" description="Helical" evidence="10">
    <location>
        <begin position="88"/>
        <end position="110"/>
    </location>
</feature>
<dbReference type="InterPro" id="IPR036097">
    <property type="entry name" value="HisK_dim/P_sf"/>
</dbReference>
<accession>A0ABW2KYA1</accession>
<keyword evidence="4 10" id="KW-0813">Transport</keyword>
<dbReference type="PRINTS" id="PR00344">
    <property type="entry name" value="BCTRLSENSOR"/>
</dbReference>
<comment type="caution">
    <text evidence="12">The sequence shown here is derived from an EMBL/GenBank/DDBJ whole genome shotgun (WGS) entry which is preliminary data.</text>
</comment>
<evidence type="ECO:0000313" key="12">
    <source>
        <dbReference type="EMBL" id="MFC7334108.1"/>
    </source>
</evidence>
<dbReference type="Pfam" id="PF00512">
    <property type="entry name" value="HisKA"/>
    <property type="match status" value="1"/>
</dbReference>
<comment type="similarity">
    <text evidence="3 10">Belongs to the ammonia transporter channel (TC 1.A.11.2) family.</text>
</comment>
<evidence type="ECO:0000256" key="6">
    <source>
        <dbReference type="ARBA" id="ARBA00022692"/>
    </source>
</evidence>
<feature type="transmembrane region" description="Helical" evidence="10">
    <location>
        <begin position="226"/>
        <end position="248"/>
    </location>
</feature>
<evidence type="ECO:0000256" key="8">
    <source>
        <dbReference type="ARBA" id="ARBA00023136"/>
    </source>
</evidence>
<dbReference type="PANTHER" id="PTHR11730:SF6">
    <property type="entry name" value="AMMONIUM TRANSPORTER"/>
    <property type="match status" value="1"/>
</dbReference>
<evidence type="ECO:0000256" key="5">
    <source>
        <dbReference type="ARBA" id="ARBA00022553"/>
    </source>
</evidence>
<dbReference type="RefSeq" id="WP_377359672.1">
    <property type="nucleotide sequence ID" value="NZ_JBHTCM010000012.1"/>
</dbReference>
<evidence type="ECO:0000313" key="13">
    <source>
        <dbReference type="Proteomes" id="UP001596456"/>
    </source>
</evidence>
<comment type="catalytic activity">
    <reaction evidence="1">
        <text>ATP + protein L-histidine = ADP + protein N-phospho-L-histidine.</text>
        <dbReference type="EC" id="2.7.13.3"/>
    </reaction>
</comment>
<feature type="transmembrane region" description="Helical" evidence="10">
    <location>
        <begin position="260"/>
        <end position="280"/>
    </location>
</feature>
<dbReference type="InterPro" id="IPR003594">
    <property type="entry name" value="HATPase_dom"/>
</dbReference>
<evidence type="ECO:0000256" key="4">
    <source>
        <dbReference type="ARBA" id="ARBA00022448"/>
    </source>
</evidence>
<feature type="transmembrane region" description="Helical" evidence="10">
    <location>
        <begin position="310"/>
        <end position="331"/>
    </location>
</feature>
<keyword evidence="8 10" id="KW-0472">Membrane</keyword>
<gene>
    <name evidence="12" type="primary">amt</name>
    <name evidence="12" type="ORF">ACFQPS_13125</name>
</gene>
<feature type="transmembrane region" description="Helical" evidence="10">
    <location>
        <begin position="158"/>
        <end position="180"/>
    </location>
</feature>
<feature type="transmembrane region" description="Helical" evidence="10">
    <location>
        <begin position="351"/>
        <end position="372"/>
    </location>
</feature>
<feature type="domain" description="Histidine kinase" evidence="11">
    <location>
        <begin position="476"/>
        <end position="696"/>
    </location>
</feature>
<dbReference type="Proteomes" id="UP001596456">
    <property type="component" value="Unassembled WGS sequence"/>
</dbReference>
<dbReference type="CDD" id="cd00082">
    <property type="entry name" value="HisKA"/>
    <property type="match status" value="1"/>
</dbReference>
<dbReference type="InterPro" id="IPR029020">
    <property type="entry name" value="Ammonium/urea_transptr"/>
</dbReference>
<keyword evidence="7 10" id="KW-1133">Transmembrane helix</keyword>
<dbReference type="SUPFAM" id="SSF47384">
    <property type="entry name" value="Homodimeric domain of signal transducing histidine kinase"/>
    <property type="match status" value="1"/>
</dbReference>
<dbReference type="InterPro" id="IPR004358">
    <property type="entry name" value="Sig_transdc_His_kin-like_C"/>
</dbReference>
<dbReference type="InterPro" id="IPR036890">
    <property type="entry name" value="HATPase_C_sf"/>
</dbReference>
<keyword evidence="9 10" id="KW-0924">Ammonia transport</keyword>
<keyword evidence="5" id="KW-0597">Phosphoprotein</keyword>
<dbReference type="Pfam" id="PF00909">
    <property type="entry name" value="Ammonium_transp"/>
    <property type="match status" value="1"/>
</dbReference>
<dbReference type="Pfam" id="PF02518">
    <property type="entry name" value="HATPase_c"/>
    <property type="match status" value="1"/>
</dbReference>
<dbReference type="NCBIfam" id="TIGR00836">
    <property type="entry name" value="amt"/>
    <property type="match status" value="1"/>
</dbReference>
<keyword evidence="6 10" id="KW-0812">Transmembrane</keyword>
<keyword evidence="13" id="KW-1185">Reference proteome</keyword>
<reference evidence="13" key="1">
    <citation type="journal article" date="2019" name="Int. J. Syst. Evol. Microbiol.">
        <title>The Global Catalogue of Microorganisms (GCM) 10K type strain sequencing project: providing services to taxonomists for standard genome sequencing and annotation.</title>
        <authorList>
            <consortium name="The Broad Institute Genomics Platform"/>
            <consortium name="The Broad Institute Genome Sequencing Center for Infectious Disease"/>
            <person name="Wu L."/>
            <person name="Ma J."/>
        </authorList>
    </citation>
    <scope>NUCLEOTIDE SEQUENCE [LARGE SCALE GENOMIC DNA]</scope>
    <source>
        <strain evidence="13">CGMCC 1.16275</strain>
    </source>
</reference>
<feature type="transmembrane region" description="Helical" evidence="10">
    <location>
        <begin position="49"/>
        <end position="73"/>
    </location>
</feature>
<evidence type="ECO:0000256" key="7">
    <source>
        <dbReference type="ARBA" id="ARBA00022989"/>
    </source>
</evidence>
<feature type="transmembrane region" description="Helical" evidence="10">
    <location>
        <begin position="6"/>
        <end position="28"/>
    </location>
</feature>
<dbReference type="SMART" id="SM00388">
    <property type="entry name" value="HisKA"/>
    <property type="match status" value="1"/>
</dbReference>
<feature type="transmembrane region" description="Helical" evidence="10">
    <location>
        <begin position="117"/>
        <end position="138"/>
    </location>
</feature>
<evidence type="ECO:0000256" key="3">
    <source>
        <dbReference type="ARBA" id="ARBA00005887"/>
    </source>
</evidence>
<dbReference type="PANTHER" id="PTHR11730">
    <property type="entry name" value="AMMONIUM TRANSPORTER"/>
    <property type="match status" value="1"/>
</dbReference>
<dbReference type="EMBL" id="JBHTCM010000012">
    <property type="protein sequence ID" value="MFC7334108.1"/>
    <property type="molecule type" value="Genomic_DNA"/>
</dbReference>
<dbReference type="PROSITE" id="PS01219">
    <property type="entry name" value="AMMONIUM_TRANSP"/>
    <property type="match status" value="1"/>
</dbReference>
<dbReference type="InterPro" id="IPR018047">
    <property type="entry name" value="Ammonium_transpt_CS"/>
</dbReference>
<evidence type="ECO:0000256" key="9">
    <source>
        <dbReference type="ARBA" id="ARBA00023177"/>
    </source>
</evidence>
<dbReference type="Gene3D" id="1.10.287.130">
    <property type="match status" value="1"/>
</dbReference>
<evidence type="ECO:0000256" key="10">
    <source>
        <dbReference type="RuleBase" id="RU362002"/>
    </source>
</evidence>
<dbReference type="PROSITE" id="PS50109">
    <property type="entry name" value="HIS_KIN"/>
    <property type="match status" value="1"/>
</dbReference>